<dbReference type="PATRIC" id="fig|243090.15.peg.5988"/>
<accession>Q7UIQ9</accession>
<dbReference type="STRING" id="243090.RB12385"/>
<organism evidence="3 4">
    <name type="scientific">Rhodopirellula baltica (strain DSM 10527 / NCIMB 13988 / SH1)</name>
    <dbReference type="NCBI Taxonomy" id="243090"/>
    <lineage>
        <taxon>Bacteria</taxon>
        <taxon>Pseudomonadati</taxon>
        <taxon>Planctomycetota</taxon>
        <taxon>Planctomycetia</taxon>
        <taxon>Pirellulales</taxon>
        <taxon>Pirellulaceae</taxon>
        <taxon>Rhodopirellula</taxon>
    </lineage>
</organism>
<protein>
    <recommendedName>
        <fullName evidence="5">Secreted protein</fullName>
    </recommendedName>
</protein>
<dbReference type="HOGENOM" id="CLU_1041598_0_0_0"/>
<dbReference type="AlphaFoldDB" id="Q7UIQ9"/>
<proteinExistence type="predicted"/>
<evidence type="ECO:0000313" key="3">
    <source>
        <dbReference type="EMBL" id="CAD77553.1"/>
    </source>
</evidence>
<reference evidence="3 4" key="1">
    <citation type="journal article" date="2003" name="Proc. Natl. Acad. Sci. U.S.A.">
        <title>Complete genome sequence of the marine planctomycete Pirellula sp. strain 1.</title>
        <authorList>
            <person name="Gloeckner F.O."/>
            <person name="Kube M."/>
            <person name="Bauer M."/>
            <person name="Teeling H."/>
            <person name="Lombardot T."/>
            <person name="Ludwig W."/>
            <person name="Gade D."/>
            <person name="Beck A."/>
            <person name="Borzym K."/>
            <person name="Heitmann K."/>
            <person name="Rabus R."/>
            <person name="Schlesner H."/>
            <person name="Amann R."/>
            <person name="Reinhardt R."/>
        </authorList>
    </citation>
    <scope>NUCLEOTIDE SEQUENCE [LARGE SCALE GENOMIC DNA]</scope>
    <source>
        <strain evidence="4">DSM 10527 / NCIMB 13988 / SH1</strain>
    </source>
</reference>
<dbReference type="Proteomes" id="UP000001025">
    <property type="component" value="Chromosome"/>
</dbReference>
<dbReference type="OrthoDB" id="269394at2"/>
<name>Q7UIQ9_RHOBA</name>
<dbReference type="EnsemblBacteria" id="CAD77553">
    <property type="protein sequence ID" value="CAD77553"/>
    <property type="gene ID" value="RB12385"/>
</dbReference>
<gene>
    <name evidence="3" type="ordered locus">RB12385</name>
</gene>
<dbReference type="eggNOG" id="ENOG502ZDE2">
    <property type="taxonomic scope" value="Bacteria"/>
</dbReference>
<evidence type="ECO:0000256" key="2">
    <source>
        <dbReference type="SAM" id="SignalP"/>
    </source>
</evidence>
<evidence type="ECO:0000256" key="1">
    <source>
        <dbReference type="SAM" id="MobiDB-lite"/>
    </source>
</evidence>
<evidence type="ECO:0008006" key="5">
    <source>
        <dbReference type="Google" id="ProtNLM"/>
    </source>
</evidence>
<feature type="signal peptide" evidence="2">
    <location>
        <begin position="1"/>
        <end position="40"/>
    </location>
</feature>
<feature type="chain" id="PRO_5004291947" description="Secreted protein" evidence="2">
    <location>
        <begin position="41"/>
        <end position="267"/>
    </location>
</feature>
<feature type="region of interest" description="Disordered" evidence="1">
    <location>
        <begin position="224"/>
        <end position="253"/>
    </location>
</feature>
<dbReference type="KEGG" id="rba:RB12385"/>
<dbReference type="InParanoid" id="Q7UIQ9"/>
<feature type="compositionally biased region" description="Polar residues" evidence="1">
    <location>
        <begin position="229"/>
        <end position="246"/>
    </location>
</feature>
<sequence>MPDPTCRRRIVMRNSNRTNQFIVGVLVAGALMSLTTSVTAQEGGELHADPATGIVYRKQIRQVQRPVSEVQMKTREQTVYTPKAVVETKPVARTSYVPVTTMMLRPHLEGRWNPFRQPTVAYRHVPETRWEARSEVVHQTETRVKWEPETKLVQVPERTLRMQNDQVVQYEPVGQLAPQAQSLASTSNIRPEIASRLRPIDSNAPIQPITTGADQIAAATLATRERPRSSLQSGMRATELAPSNPTIYGPPTTGTTVAGLPVISVWR</sequence>
<keyword evidence="4" id="KW-1185">Reference proteome</keyword>
<keyword evidence="2" id="KW-0732">Signal</keyword>
<evidence type="ECO:0000313" key="4">
    <source>
        <dbReference type="Proteomes" id="UP000001025"/>
    </source>
</evidence>
<dbReference type="EMBL" id="BX294155">
    <property type="protein sequence ID" value="CAD77553.1"/>
    <property type="molecule type" value="Genomic_DNA"/>
</dbReference>